<evidence type="ECO:0000313" key="8">
    <source>
        <dbReference type="Proteomes" id="UP001208689"/>
    </source>
</evidence>
<feature type="domain" description="Helicase ATP-binding" evidence="5">
    <location>
        <begin position="29"/>
        <end position="196"/>
    </location>
</feature>
<dbReference type="InterPro" id="IPR001650">
    <property type="entry name" value="Helicase_C-like"/>
</dbReference>
<evidence type="ECO:0000256" key="1">
    <source>
        <dbReference type="ARBA" id="ARBA00022741"/>
    </source>
</evidence>
<dbReference type="SUPFAM" id="SSF52540">
    <property type="entry name" value="P-loop containing nucleoside triphosphate hydrolases"/>
    <property type="match status" value="1"/>
</dbReference>
<reference evidence="7" key="1">
    <citation type="submission" date="2022-09" db="EMBL/GenBank/DDBJ databases">
        <title>Actin cytoskeleton and complex cell architecture in an #Asgard archaeon.</title>
        <authorList>
            <person name="Ponce Toledo R.I."/>
            <person name="Schleper C."/>
            <person name="Rodrigues Oliveira T."/>
            <person name="Wollweber F."/>
            <person name="Xu J."/>
            <person name="Rittmann S."/>
            <person name="Klingl A."/>
            <person name="Pilhofer M."/>
        </authorList>
    </citation>
    <scope>NUCLEOTIDE SEQUENCE</scope>
    <source>
        <strain evidence="7">B-35</strain>
    </source>
</reference>
<keyword evidence="2" id="KW-0378">Hydrolase</keyword>
<dbReference type="EMBL" id="CP104013">
    <property type="protein sequence ID" value="UYP48514.1"/>
    <property type="molecule type" value="Genomic_DNA"/>
</dbReference>
<evidence type="ECO:0000256" key="3">
    <source>
        <dbReference type="ARBA" id="ARBA00022806"/>
    </source>
</evidence>
<keyword evidence="3" id="KW-0347">Helicase</keyword>
<dbReference type="Pfam" id="PF00270">
    <property type="entry name" value="DEAD"/>
    <property type="match status" value="1"/>
</dbReference>
<dbReference type="PROSITE" id="PS51192">
    <property type="entry name" value="HELICASE_ATP_BIND_1"/>
    <property type="match status" value="1"/>
</dbReference>
<keyword evidence="1" id="KW-0547">Nucleotide-binding</keyword>
<dbReference type="Proteomes" id="UP001208689">
    <property type="component" value="Chromosome"/>
</dbReference>
<evidence type="ECO:0000259" key="5">
    <source>
        <dbReference type="PROSITE" id="PS51192"/>
    </source>
</evidence>
<dbReference type="PANTHER" id="PTHR47961:SF6">
    <property type="entry name" value="DNA-DIRECTED DNA POLYMERASE"/>
    <property type="match status" value="1"/>
</dbReference>
<dbReference type="Gene3D" id="3.40.50.300">
    <property type="entry name" value="P-loop containing nucleotide triphosphate hydrolases"/>
    <property type="match status" value="2"/>
</dbReference>
<proteinExistence type="predicted"/>
<gene>
    <name evidence="7" type="ORF">NEF87_004799</name>
</gene>
<feature type="domain" description="Helicase C-terminal" evidence="6">
    <location>
        <begin position="227"/>
        <end position="402"/>
    </location>
</feature>
<evidence type="ECO:0008006" key="9">
    <source>
        <dbReference type="Google" id="ProtNLM"/>
    </source>
</evidence>
<evidence type="ECO:0000256" key="4">
    <source>
        <dbReference type="ARBA" id="ARBA00022840"/>
    </source>
</evidence>
<evidence type="ECO:0000313" key="7">
    <source>
        <dbReference type="EMBL" id="UYP48514.1"/>
    </source>
</evidence>
<keyword evidence="8" id="KW-1185">Reference proteome</keyword>
<dbReference type="Pfam" id="PF00271">
    <property type="entry name" value="Helicase_C"/>
    <property type="match status" value="1"/>
</dbReference>
<protein>
    <recommendedName>
        <fullName evidence="9">DEAD/DEAH box helicase</fullName>
    </recommendedName>
</protein>
<dbReference type="InterPro" id="IPR011545">
    <property type="entry name" value="DEAD/DEAH_box_helicase_dom"/>
</dbReference>
<dbReference type="SMART" id="SM00487">
    <property type="entry name" value="DEXDc"/>
    <property type="match status" value="1"/>
</dbReference>
<dbReference type="PANTHER" id="PTHR47961">
    <property type="entry name" value="DNA POLYMERASE THETA, PUTATIVE (AFU_ORTHOLOGUE AFUA_1G05260)-RELATED"/>
    <property type="match status" value="1"/>
</dbReference>
<sequence>MERKPNTFPRFDPIALEGKTLRPKQKKAFTLLEQGQNVVANFEMGYGKTFLALKLAQLMKDKGKKFIMGVPLRAVASQMFDVFFKYFNVLIVSGDHVENKTKILDPDFDGYIMTYEMMLQYLIKERQRQILFDNIGAFIIDEVHIMVSGRRGATIESNIMLVQYFYPHIQQLLLSATIQNSKEFATHFKCCLVKTIPEERPVKLIKKIITRPVFSRMDEEYEQITEDIKEIIIKHTTPSANFPGMLVFCNARLLSKKLASELNKHFSHIQAEYHNASLSLKKRKAVEQAFSNQDINVICCTPTLAMGINLPSAICVLTSVRRRSGLLNEKIFLDSNEIIQMAGRAGRPGQKGNLIKTKNGITQEYGISYTMCEYTDYEEVEIMINTPVKICSQIPDFMKWMLLTWIVAGISQKVKLKKIYSQIFVSSVDFIKFKQEFSWLVEKNFISVDPMGQIIASHKARMTAFFGIKCETALHFQYIRECLKQEFWAGKIKSIHPATLFCLLLACEEFTSNIRTSEKNDIASITTANNFCDNSYIYHLLGETKFQRSQNEAVKKGFSITYDNYLQQRYLENSSPDKNEQVIFKKFDIGDKVQVQTIAARLLTAAHAILGTSWIFGKILRELTDGMSFSMACFDSDVIDLMKINNVGPRKAILIVEAKIKSRAQFYRCDTHSLYYSIKKIVHHRNERVKILQNHFSEKRDLWKSVSEKSLEKLRKGAITSKFPSIKNIQSKKRKEIKNNANSLLKHM</sequence>
<dbReference type="SMART" id="SM00490">
    <property type="entry name" value="HELICc"/>
    <property type="match status" value="1"/>
</dbReference>
<dbReference type="PROSITE" id="PS51194">
    <property type="entry name" value="HELICASE_CTER"/>
    <property type="match status" value="1"/>
</dbReference>
<keyword evidence="4" id="KW-0067">ATP-binding</keyword>
<organism evidence="7 8">
    <name type="scientific">Candidatus Lokiarchaeum ossiferum</name>
    <dbReference type="NCBI Taxonomy" id="2951803"/>
    <lineage>
        <taxon>Archaea</taxon>
        <taxon>Promethearchaeati</taxon>
        <taxon>Promethearchaeota</taxon>
        <taxon>Promethearchaeia</taxon>
        <taxon>Promethearchaeales</taxon>
        <taxon>Promethearchaeaceae</taxon>
        <taxon>Candidatus Lokiarchaeum</taxon>
    </lineage>
</organism>
<dbReference type="InterPro" id="IPR014001">
    <property type="entry name" value="Helicase_ATP-bd"/>
</dbReference>
<name>A0ABY6I116_9ARCH</name>
<evidence type="ECO:0000256" key="2">
    <source>
        <dbReference type="ARBA" id="ARBA00022801"/>
    </source>
</evidence>
<dbReference type="InterPro" id="IPR027417">
    <property type="entry name" value="P-loop_NTPase"/>
</dbReference>
<dbReference type="InterPro" id="IPR050474">
    <property type="entry name" value="Hel308_SKI2-like"/>
</dbReference>
<evidence type="ECO:0000259" key="6">
    <source>
        <dbReference type="PROSITE" id="PS51194"/>
    </source>
</evidence>
<accession>A0ABY6I116</accession>